<dbReference type="PROSITE" id="PS51375">
    <property type="entry name" value="PPR"/>
    <property type="match status" value="10"/>
</dbReference>
<organism evidence="3 4">
    <name type="scientific">Carnegiea gigantea</name>
    <dbReference type="NCBI Taxonomy" id="171969"/>
    <lineage>
        <taxon>Eukaryota</taxon>
        <taxon>Viridiplantae</taxon>
        <taxon>Streptophyta</taxon>
        <taxon>Embryophyta</taxon>
        <taxon>Tracheophyta</taxon>
        <taxon>Spermatophyta</taxon>
        <taxon>Magnoliopsida</taxon>
        <taxon>eudicotyledons</taxon>
        <taxon>Gunneridae</taxon>
        <taxon>Pentapetalae</taxon>
        <taxon>Caryophyllales</taxon>
        <taxon>Cactineae</taxon>
        <taxon>Cactaceae</taxon>
        <taxon>Cactoideae</taxon>
        <taxon>Echinocereeae</taxon>
        <taxon>Carnegiea</taxon>
    </lineage>
</organism>
<dbReference type="Pfam" id="PF13041">
    <property type="entry name" value="PPR_2"/>
    <property type="match status" value="2"/>
</dbReference>
<dbReference type="InterPro" id="IPR046848">
    <property type="entry name" value="E_motif"/>
</dbReference>
<evidence type="ECO:0000256" key="2">
    <source>
        <dbReference type="PROSITE-ProRule" id="PRU00708"/>
    </source>
</evidence>
<dbReference type="GO" id="GO:0003729">
    <property type="term" value="F:mRNA binding"/>
    <property type="evidence" value="ECO:0007669"/>
    <property type="project" value="UniProtKB-ARBA"/>
</dbReference>
<feature type="repeat" description="PPR" evidence="2">
    <location>
        <begin position="286"/>
        <end position="320"/>
    </location>
</feature>
<feature type="repeat" description="PPR" evidence="2">
    <location>
        <begin position="121"/>
        <end position="155"/>
    </location>
</feature>
<name>A0A9Q1Q9A6_9CARY</name>
<dbReference type="SUPFAM" id="SSF48452">
    <property type="entry name" value="TPR-like"/>
    <property type="match status" value="1"/>
</dbReference>
<dbReference type="InterPro" id="IPR002885">
    <property type="entry name" value="PPR_rpt"/>
</dbReference>
<keyword evidence="1" id="KW-0677">Repeat</keyword>
<dbReference type="OrthoDB" id="185373at2759"/>
<evidence type="ECO:0000313" key="3">
    <source>
        <dbReference type="EMBL" id="KAJ8433738.1"/>
    </source>
</evidence>
<dbReference type="PROSITE" id="PS51257">
    <property type="entry name" value="PROKAR_LIPOPROTEIN"/>
    <property type="match status" value="1"/>
</dbReference>
<dbReference type="Pfam" id="PF01535">
    <property type="entry name" value="PPR"/>
    <property type="match status" value="12"/>
</dbReference>
<dbReference type="Pfam" id="PF20431">
    <property type="entry name" value="E_motif"/>
    <property type="match status" value="1"/>
</dbReference>
<dbReference type="PANTHER" id="PTHR47926">
    <property type="entry name" value="PENTATRICOPEPTIDE REPEAT-CONTAINING PROTEIN"/>
    <property type="match status" value="1"/>
</dbReference>
<accession>A0A9Q1Q9A6</accession>
<dbReference type="InterPro" id="IPR011990">
    <property type="entry name" value="TPR-like_helical_dom_sf"/>
</dbReference>
<proteinExistence type="predicted"/>
<dbReference type="NCBIfam" id="TIGR00756">
    <property type="entry name" value="PPR"/>
    <property type="match status" value="11"/>
</dbReference>
<dbReference type="FunFam" id="1.25.40.10:FF:000031">
    <property type="entry name" value="Pentatricopeptide repeat-containing protein mitochondrial"/>
    <property type="match status" value="1"/>
</dbReference>
<dbReference type="Gene3D" id="1.25.40.10">
    <property type="entry name" value="Tetratricopeptide repeat domain"/>
    <property type="match status" value="8"/>
</dbReference>
<gene>
    <name evidence="3" type="ORF">Cgig2_019806</name>
</gene>
<dbReference type="AlphaFoldDB" id="A0A9Q1Q9A6"/>
<keyword evidence="4" id="KW-1185">Reference proteome</keyword>
<evidence type="ECO:0000256" key="1">
    <source>
        <dbReference type="ARBA" id="ARBA00022737"/>
    </source>
</evidence>
<feature type="repeat" description="PPR" evidence="2">
    <location>
        <begin position="693"/>
        <end position="727"/>
    </location>
</feature>
<sequence>MRAICRCFSSLTATPAGAEIPANSCGCLPLLSSCRDLKSVLRIHGRLVVSGISHGNSMLTHLINAYGMHQKLDSARVIFDSVINPGAILYNSMVRAYMKSDQHDEALKLYHKMLERGTEPDKYTYTFVLKACAEKLELEEGVEIHNDVIRRGLESDVFIATELVDMYCKMGQLDCAREMFDKMPKRDIVSWNAMIGGLSRGANPDESLAFFRAMQLGGLVPSSVSLLNLFPAFCKLEDGRLSKSVHGFVIRQDFREKVFNGLIDVYSKCGLVEDARRVFDGMRGRDHVSWGTMMAGYAHNGYFNEVLELFDGMKSKNMAMNKVSAVSSALAASEMRDLDKGNEIHNCVMQQCIDSDIIVATALMTMYIKCGEIDKAKQIFSGLKEKDLVAWSALIAAFVQSGFPQQALSLFRDMVHEKLKPSNVTLLSVFPACTELSLWNLGKSIHCYSLKAGIGSELAIGNTLISMYAKCGLFPQALAIFHSMPSRNVVSWNALINGYAENGDAFHALEMFQELLSSGSGSKPDLGTMASVVSACALLHVLDQGACTHGLIIKSGFISECHVRNALIDMYAKCRILEYAVSLFNETEFTRDQVSWNAMIAGYVHNRYPKEAMSTFCQMRSEDFQPSAASFVSVLSAAVDLIALQEGMALHACILHMGFQSHTPVGNSLIDMYAKCGRFDFAEKYFDEMVYKDRVSWNTMLAGCAVHGHATRAVALFLQMQDNSVMVDGVSFLSVLSACRHSGLIEEGRKIFHSMRDHFHVEPKLEHYACMVDLLGRTGLFTDIMDLINEMPMEPDASIWGALLGACRMHSNVELAKEVLSYLVRLEPRNPAHYVGLSNIYAQFGRWVEAKNTRLKLTNAGMKKTPGSSWVKEQSYTHTFQVDSKVGPSTKAHSTVVLWLFHGGSLPKAKPTLFSVAKEVIDHGFTCQPEMILC</sequence>
<feature type="repeat" description="PPR" evidence="2">
    <location>
        <begin position="387"/>
        <end position="421"/>
    </location>
</feature>
<dbReference type="FunFam" id="1.25.40.10:FF:000344">
    <property type="entry name" value="Pentatricopeptide repeat-containing protein"/>
    <property type="match status" value="1"/>
</dbReference>
<dbReference type="GO" id="GO:0009451">
    <property type="term" value="P:RNA modification"/>
    <property type="evidence" value="ECO:0007669"/>
    <property type="project" value="InterPro"/>
</dbReference>
<dbReference type="EMBL" id="JAKOGI010000519">
    <property type="protein sequence ID" value="KAJ8433738.1"/>
    <property type="molecule type" value="Genomic_DNA"/>
</dbReference>
<evidence type="ECO:0000313" key="4">
    <source>
        <dbReference type="Proteomes" id="UP001153076"/>
    </source>
</evidence>
<evidence type="ECO:0008006" key="5">
    <source>
        <dbReference type="Google" id="ProtNLM"/>
    </source>
</evidence>
<feature type="repeat" description="PPR" evidence="2">
    <location>
        <begin position="488"/>
        <end position="522"/>
    </location>
</feature>
<dbReference type="FunFam" id="1.25.40.10:FF:000073">
    <property type="entry name" value="Pentatricopeptide repeat-containing protein chloroplastic"/>
    <property type="match status" value="2"/>
</dbReference>
<comment type="caution">
    <text evidence="3">The sequence shown here is derived from an EMBL/GenBank/DDBJ whole genome shotgun (WGS) entry which is preliminary data.</text>
</comment>
<feature type="repeat" description="PPR" evidence="2">
    <location>
        <begin position="156"/>
        <end position="186"/>
    </location>
</feature>
<dbReference type="Proteomes" id="UP001153076">
    <property type="component" value="Unassembled WGS sequence"/>
</dbReference>
<dbReference type="InterPro" id="IPR046960">
    <property type="entry name" value="PPR_At4g14850-like_plant"/>
</dbReference>
<feature type="repeat" description="PPR" evidence="2">
    <location>
        <begin position="255"/>
        <end position="285"/>
    </location>
</feature>
<feature type="repeat" description="PPR" evidence="2">
    <location>
        <begin position="86"/>
        <end position="120"/>
    </location>
</feature>
<feature type="repeat" description="PPR" evidence="2">
    <location>
        <begin position="187"/>
        <end position="221"/>
    </location>
</feature>
<protein>
    <recommendedName>
        <fullName evidence="5">Pentatricopeptide repeat-containing protein</fullName>
    </recommendedName>
</protein>
<feature type="repeat" description="PPR" evidence="2">
    <location>
        <begin position="592"/>
        <end position="626"/>
    </location>
</feature>
<reference evidence="3" key="1">
    <citation type="submission" date="2022-04" db="EMBL/GenBank/DDBJ databases">
        <title>Carnegiea gigantea Genome sequencing and assembly v2.</title>
        <authorList>
            <person name="Copetti D."/>
            <person name="Sanderson M.J."/>
            <person name="Burquez A."/>
            <person name="Wojciechowski M.F."/>
        </authorList>
    </citation>
    <scope>NUCLEOTIDE SEQUENCE</scope>
    <source>
        <strain evidence="3">SGP5-SGP5p</strain>
        <tissue evidence="3">Aerial part</tissue>
    </source>
</reference>
<dbReference type="FunFam" id="1.25.40.10:FF:000090">
    <property type="entry name" value="Pentatricopeptide repeat-containing protein, chloroplastic"/>
    <property type="match status" value="1"/>
</dbReference>